<feature type="non-terminal residue" evidence="7">
    <location>
        <position position="1"/>
    </location>
</feature>
<dbReference type="PROSITE" id="PS00028">
    <property type="entry name" value="ZINC_FINGER_C2H2_1"/>
    <property type="match status" value="1"/>
</dbReference>
<dbReference type="InterPro" id="IPR036236">
    <property type="entry name" value="Znf_C2H2_sf"/>
</dbReference>
<dbReference type="Proteomes" id="UP000789572">
    <property type="component" value="Unassembled WGS sequence"/>
</dbReference>
<feature type="non-terminal residue" evidence="7">
    <location>
        <position position="358"/>
    </location>
</feature>
<name>A0A9N9DPC7_9GLOM</name>
<sequence length="358" mass="41207">APDRNWRKLMERENKQTRETGRTEYNATVRQLVEFVRKRDPRYKKYNEFISEQNAAKQAEAKKRAARDRAEYLASLQQYTEQEWARVDNEEEEVIETDDDEIEEEYVCIACNKNFKHEKAWNSHERSKKHLKNLWLLQRMMKDDANMSDPNNEEADKGDDEIENGVGNDIDEKDTSQDQVEDAAKVDNISVSSTSPRKSKKQKKKQRKPNWGYGNINEEDQTAPVGKTSDDELAEALASNVNITDDDNHHLTTRSAFEDDECSNPVDVSEIALPSFYGFAEVYRRRESKSGLRTTLLKESNWRNQAESTCLSGVSGSPLQWPLATLITNFAVESLSWLLRACCAEVKCDVTLFFVGKK</sequence>
<feature type="compositionally biased region" description="Acidic residues" evidence="5">
    <location>
        <begin position="151"/>
        <end position="163"/>
    </location>
</feature>
<feature type="region of interest" description="Disordered" evidence="5">
    <location>
        <begin position="1"/>
        <end position="21"/>
    </location>
</feature>
<dbReference type="OrthoDB" id="5894at2759"/>
<proteinExistence type="predicted"/>
<dbReference type="GO" id="GO:0008270">
    <property type="term" value="F:zinc ion binding"/>
    <property type="evidence" value="ECO:0007669"/>
    <property type="project" value="UniProtKB-KW"/>
</dbReference>
<dbReference type="AlphaFoldDB" id="A0A9N9DPC7"/>
<dbReference type="InterPro" id="IPR022755">
    <property type="entry name" value="Znf_C2H2_jaz"/>
</dbReference>
<dbReference type="PANTHER" id="PTHR44029">
    <property type="entry name" value="DNAJ HOMOLOG SUBFAMILY C MEMBER 21"/>
    <property type="match status" value="1"/>
</dbReference>
<dbReference type="SMART" id="SM00451">
    <property type="entry name" value="ZnF_U1"/>
    <property type="match status" value="1"/>
</dbReference>
<evidence type="ECO:0000313" key="8">
    <source>
        <dbReference type="Proteomes" id="UP000789572"/>
    </source>
</evidence>
<reference evidence="7" key="1">
    <citation type="submission" date="2021-06" db="EMBL/GenBank/DDBJ databases">
        <authorList>
            <person name="Kallberg Y."/>
            <person name="Tangrot J."/>
            <person name="Rosling A."/>
        </authorList>
    </citation>
    <scope>NUCLEOTIDE SEQUENCE</scope>
    <source>
        <strain evidence="7">IA702</strain>
    </source>
</reference>
<dbReference type="GO" id="GO:0003676">
    <property type="term" value="F:nucleic acid binding"/>
    <property type="evidence" value="ECO:0007669"/>
    <property type="project" value="InterPro"/>
</dbReference>
<evidence type="ECO:0000256" key="4">
    <source>
        <dbReference type="PROSITE-ProRule" id="PRU00042"/>
    </source>
</evidence>
<keyword evidence="3" id="KW-0862">Zinc</keyword>
<keyword evidence="1" id="KW-0479">Metal-binding</keyword>
<keyword evidence="2 4" id="KW-0863">Zinc-finger</keyword>
<dbReference type="InterPro" id="IPR013087">
    <property type="entry name" value="Znf_C2H2_type"/>
</dbReference>
<feature type="region of interest" description="Disordered" evidence="5">
    <location>
        <begin position="144"/>
        <end position="228"/>
    </location>
</feature>
<gene>
    <name evidence="7" type="ORF">POCULU_LOCUS9680</name>
</gene>
<feature type="domain" description="C2H2-type" evidence="6">
    <location>
        <begin position="106"/>
        <end position="130"/>
    </location>
</feature>
<evidence type="ECO:0000256" key="2">
    <source>
        <dbReference type="ARBA" id="ARBA00022771"/>
    </source>
</evidence>
<dbReference type="Pfam" id="PF12171">
    <property type="entry name" value="zf-C2H2_jaz"/>
    <property type="match status" value="1"/>
</dbReference>
<evidence type="ECO:0000259" key="6">
    <source>
        <dbReference type="PROSITE" id="PS50157"/>
    </source>
</evidence>
<dbReference type="Gene3D" id="3.30.160.60">
    <property type="entry name" value="Classic Zinc Finger"/>
    <property type="match status" value="1"/>
</dbReference>
<evidence type="ECO:0000313" key="7">
    <source>
        <dbReference type="EMBL" id="CAG8645891.1"/>
    </source>
</evidence>
<evidence type="ECO:0000256" key="3">
    <source>
        <dbReference type="ARBA" id="ARBA00022833"/>
    </source>
</evidence>
<evidence type="ECO:0000256" key="5">
    <source>
        <dbReference type="SAM" id="MobiDB-lite"/>
    </source>
</evidence>
<dbReference type="InterPro" id="IPR003604">
    <property type="entry name" value="Matrin/U1-like-C_Znf_C2H2"/>
</dbReference>
<comment type="caution">
    <text evidence="7">The sequence shown here is derived from an EMBL/GenBank/DDBJ whole genome shotgun (WGS) entry which is preliminary data.</text>
</comment>
<protein>
    <submittedName>
        <fullName evidence="7">3571_t:CDS:1</fullName>
    </submittedName>
</protein>
<evidence type="ECO:0000256" key="1">
    <source>
        <dbReference type="ARBA" id="ARBA00022723"/>
    </source>
</evidence>
<organism evidence="7 8">
    <name type="scientific">Paraglomus occultum</name>
    <dbReference type="NCBI Taxonomy" id="144539"/>
    <lineage>
        <taxon>Eukaryota</taxon>
        <taxon>Fungi</taxon>
        <taxon>Fungi incertae sedis</taxon>
        <taxon>Mucoromycota</taxon>
        <taxon>Glomeromycotina</taxon>
        <taxon>Glomeromycetes</taxon>
        <taxon>Paraglomerales</taxon>
        <taxon>Paraglomeraceae</taxon>
        <taxon>Paraglomus</taxon>
    </lineage>
</organism>
<feature type="compositionally biased region" description="Basic residues" evidence="5">
    <location>
        <begin position="197"/>
        <end position="208"/>
    </location>
</feature>
<dbReference type="GO" id="GO:0005737">
    <property type="term" value="C:cytoplasm"/>
    <property type="evidence" value="ECO:0007669"/>
    <property type="project" value="TreeGrafter"/>
</dbReference>
<dbReference type="PANTHER" id="PTHR44029:SF1">
    <property type="entry name" value="DNAJ HOMOLOG SUBFAMILY C MEMBER 21"/>
    <property type="match status" value="1"/>
</dbReference>
<dbReference type="PROSITE" id="PS50157">
    <property type="entry name" value="ZINC_FINGER_C2H2_2"/>
    <property type="match status" value="1"/>
</dbReference>
<accession>A0A9N9DPC7</accession>
<keyword evidence="8" id="KW-1185">Reference proteome</keyword>
<dbReference type="InterPro" id="IPR051964">
    <property type="entry name" value="Chaperone_stress_response"/>
</dbReference>
<dbReference type="SUPFAM" id="SSF57667">
    <property type="entry name" value="beta-beta-alpha zinc fingers"/>
    <property type="match status" value="1"/>
</dbReference>
<dbReference type="EMBL" id="CAJVPJ010003886">
    <property type="protein sequence ID" value="CAG8645891.1"/>
    <property type="molecule type" value="Genomic_DNA"/>
</dbReference>